<sequence>MKKYLLLLSLPFFLTSCGYHWEDSDQLSSHYKTVSIPYFKGDEEGLLTDELVKAIGLSSQFTYAKEGELILEGKIVSDQNSNIGWEYDSDPTTGARINRLVPNEGRRELTVRFSLVAARTGKVVYGPIDVSAHVDYDFVNSDSLLDTSFLTPTGGRQSVLFFSLGQLDSMQGAQSSAREPLYQKIATKIVRGIENVNLSQ</sequence>
<dbReference type="Proteomes" id="UP000000496">
    <property type="component" value="Chromosome gsn.131"/>
</dbReference>
<reference key="1">
    <citation type="journal article" date="2011" name="Mol. Biol. Evol.">
        <title>Unity in variety -- the pan-genome of the Chlamydiae.</title>
        <authorList>
            <person name="Collingro A."/>
            <person name="Tischler P."/>
            <person name="Weinmaier T."/>
            <person name="Penz T."/>
            <person name="Heinz E."/>
            <person name="Brunham R.C."/>
            <person name="Read T.D."/>
            <person name="Bavoil P.M."/>
            <person name="Sachse K."/>
            <person name="Kahane S."/>
            <person name="Friedman M.G."/>
            <person name="Rattei T."/>
            <person name="Myers G.S.A."/>
            <person name="Horn M."/>
        </authorList>
    </citation>
    <scope>NUCLEOTIDE SEQUENCE</scope>
    <source>
        <strain>Z</strain>
    </source>
</reference>
<dbReference type="HOGENOM" id="CLU_1365423_0_0_0"/>
<keyword evidence="2" id="KW-1185">Reference proteome</keyword>
<dbReference type="EMBL" id="FR872582">
    <property type="protein sequence ID" value="CCB90035.1"/>
    <property type="molecule type" value="Genomic_DNA"/>
</dbReference>
<organism evidence="1 2">
    <name type="scientific">Simkania negevensis (strain ATCC VR-1471 / DSM 27360 / Z)</name>
    <dbReference type="NCBI Taxonomy" id="331113"/>
    <lineage>
        <taxon>Bacteria</taxon>
        <taxon>Pseudomonadati</taxon>
        <taxon>Chlamydiota</taxon>
        <taxon>Chlamydiia</taxon>
        <taxon>Parachlamydiales</taxon>
        <taxon>Simkaniaceae</taxon>
        <taxon>Simkania</taxon>
    </lineage>
</organism>
<dbReference type="eggNOG" id="ENOG50338U8">
    <property type="taxonomic scope" value="Bacteria"/>
</dbReference>
<evidence type="ECO:0000313" key="2">
    <source>
        <dbReference type="Proteomes" id="UP000000496"/>
    </source>
</evidence>
<name>F8L405_SIMNZ</name>
<proteinExistence type="predicted"/>
<evidence type="ECO:0008006" key="3">
    <source>
        <dbReference type="Google" id="ProtNLM"/>
    </source>
</evidence>
<gene>
    <name evidence="1" type="ordered locus">SNE_A21580</name>
</gene>
<dbReference type="RefSeq" id="WP_013944501.1">
    <property type="nucleotide sequence ID" value="NC_015713.1"/>
</dbReference>
<accession>F8L405</accession>
<dbReference type="KEGG" id="sng:SNE_A21580"/>
<dbReference type="OrthoDB" id="21402at2"/>
<dbReference type="AlphaFoldDB" id="F8L405"/>
<protein>
    <recommendedName>
        <fullName evidence="3">Lipoprotein</fullName>
    </recommendedName>
</protein>
<evidence type="ECO:0000313" key="1">
    <source>
        <dbReference type="EMBL" id="CCB90035.1"/>
    </source>
</evidence>
<dbReference type="STRING" id="331113.SNE_A21580"/>
<reference evidence="1 2" key="2">
    <citation type="journal article" date="2011" name="Mol. Biol. Evol.">
        <title>Unity in variety--the pan-genome of the Chlamydiae.</title>
        <authorList>
            <person name="Collingro A."/>
            <person name="Tischler P."/>
            <person name="Weinmaier T."/>
            <person name="Penz T."/>
            <person name="Heinz E."/>
            <person name="Brunham R.C."/>
            <person name="Read T.D."/>
            <person name="Bavoil P.M."/>
            <person name="Sachse K."/>
            <person name="Kahane S."/>
            <person name="Friedman M.G."/>
            <person name="Rattei T."/>
            <person name="Myers G.S."/>
            <person name="Horn M."/>
        </authorList>
    </citation>
    <scope>NUCLEOTIDE SEQUENCE [LARGE SCALE GENOMIC DNA]</scope>
    <source>
        <strain evidence="2">ATCC VR-1471 / Z</strain>
    </source>
</reference>
<dbReference type="PROSITE" id="PS51257">
    <property type="entry name" value="PROKAR_LIPOPROTEIN"/>
    <property type="match status" value="1"/>
</dbReference>